<dbReference type="AlphaFoldDB" id="A0A0D2ALY6"/>
<name>A0A0D2ALY6_9PEZI</name>
<dbReference type="PANTHER" id="PTHR24305:SF166">
    <property type="entry name" value="CYTOCHROME P450 12A4, MITOCHONDRIAL-RELATED"/>
    <property type="match status" value="1"/>
</dbReference>
<dbReference type="InParanoid" id="A0A0D2ALY6"/>
<dbReference type="GO" id="GO:0020037">
    <property type="term" value="F:heme binding"/>
    <property type="evidence" value="ECO:0007669"/>
    <property type="project" value="InterPro"/>
</dbReference>
<dbReference type="RefSeq" id="XP_016210008.1">
    <property type="nucleotide sequence ID" value="XM_016362191.1"/>
</dbReference>
<dbReference type="Pfam" id="PF00067">
    <property type="entry name" value="p450"/>
    <property type="match status" value="1"/>
</dbReference>
<dbReference type="InterPro" id="IPR036396">
    <property type="entry name" value="Cyt_P450_sf"/>
</dbReference>
<dbReference type="HOGENOM" id="CLU_001570_25_2_1"/>
<proteinExistence type="inferred from homology"/>
<feature type="binding site" description="axial binding residue" evidence="2">
    <location>
        <position position="577"/>
    </location>
    <ligand>
        <name>heme</name>
        <dbReference type="ChEBI" id="CHEBI:30413"/>
    </ligand>
    <ligandPart>
        <name>Fe</name>
        <dbReference type="ChEBI" id="CHEBI:18248"/>
    </ligandPart>
</feature>
<evidence type="ECO:0008006" key="6">
    <source>
        <dbReference type="Google" id="ProtNLM"/>
    </source>
</evidence>
<evidence type="ECO:0000313" key="4">
    <source>
        <dbReference type="EMBL" id="KIW00139.1"/>
    </source>
</evidence>
<dbReference type="InterPro" id="IPR001128">
    <property type="entry name" value="Cyt_P450"/>
</dbReference>
<dbReference type="Gene3D" id="1.10.630.10">
    <property type="entry name" value="Cytochrome P450"/>
    <property type="match status" value="1"/>
</dbReference>
<sequence length="665" mass="75515">MIEFQLPPSVQNVLDRLPSPYILLPGLFVIYQVGSYTYGFVRNLRAAQRSGIPYIWAPWYGFDRKFLATEPLWWPIASRLFPNAKWLYMIRADWSWYYRRAPFEAVGSDTVIMVNYYKNLMCTCDADVISQICARRNDFPKPIEVYAIMDIYGKNVVTVEGSEWRRHRKITGAQFNEKSNSLVWKESLFQAQEMMRCWKEGIAGGDRVVDAGRKGNVDEPSVIYELSRDAMKMTLGVISRAGFGVRCLWPSADGKAEEDAHEGAMSSTTVPPGHVMSYVDSLETLLHHLIAVLLLPQWFLKFSPFKIFRKIGLSFTEWGKYMEDLYFQQLEAAKTGESSSSENDGLDLMGAMVRSATSSKSKMPGLSQSEILGNSFVMFLAGHETAANSIHFAVLFLVCRPDVQRKLQAELDEIFKDAPADPKDWDYETYLPKLFGGWAGAIMNEQLRVLPPVVDIPKSTSPHLPPQPIKVNGKDCVIAPGTGINLNSICVHRNPKYWPAGPQRPEGPFHPSNTTNDLEEFKPERWFVKGTKEEASEKLQQDADKDTGVDLSPDTADSMFRPPKGAYIPFSEGFRACLGRRFAQVEILATLAVIFKEHSVEVMPEEGEDAIKAMSKAERRKVWDRERREIERKINEESRTVITLQMRGEPVKLRICKRGQELFDV</sequence>
<comment type="cofactor">
    <cofactor evidence="2">
        <name>heme</name>
        <dbReference type="ChEBI" id="CHEBI:30413"/>
    </cofactor>
</comment>
<dbReference type="GO" id="GO:0005506">
    <property type="term" value="F:iron ion binding"/>
    <property type="evidence" value="ECO:0007669"/>
    <property type="project" value="InterPro"/>
</dbReference>
<feature type="region of interest" description="Disordered" evidence="3">
    <location>
        <begin position="533"/>
        <end position="560"/>
    </location>
</feature>
<dbReference type="InterPro" id="IPR002401">
    <property type="entry name" value="Cyt_P450_E_grp-I"/>
</dbReference>
<comment type="similarity">
    <text evidence="1">Belongs to the cytochrome P450 family.</text>
</comment>
<dbReference type="PANTHER" id="PTHR24305">
    <property type="entry name" value="CYTOCHROME P450"/>
    <property type="match status" value="1"/>
</dbReference>
<organism evidence="4 5">
    <name type="scientific">Verruconis gallopava</name>
    <dbReference type="NCBI Taxonomy" id="253628"/>
    <lineage>
        <taxon>Eukaryota</taxon>
        <taxon>Fungi</taxon>
        <taxon>Dikarya</taxon>
        <taxon>Ascomycota</taxon>
        <taxon>Pezizomycotina</taxon>
        <taxon>Dothideomycetes</taxon>
        <taxon>Pleosporomycetidae</taxon>
        <taxon>Venturiales</taxon>
        <taxon>Sympoventuriaceae</taxon>
        <taxon>Verruconis</taxon>
    </lineage>
</organism>
<accession>A0A0D2ALY6</accession>
<evidence type="ECO:0000256" key="1">
    <source>
        <dbReference type="ARBA" id="ARBA00010617"/>
    </source>
</evidence>
<dbReference type="PRINTS" id="PR00385">
    <property type="entry name" value="P450"/>
</dbReference>
<feature type="compositionally biased region" description="Basic and acidic residues" evidence="3">
    <location>
        <begin position="533"/>
        <end position="548"/>
    </location>
</feature>
<dbReference type="EMBL" id="KN847567">
    <property type="protein sequence ID" value="KIW00139.1"/>
    <property type="molecule type" value="Genomic_DNA"/>
</dbReference>
<gene>
    <name evidence="4" type="ORF">PV09_08317</name>
</gene>
<dbReference type="GO" id="GO:0004497">
    <property type="term" value="F:monooxygenase activity"/>
    <property type="evidence" value="ECO:0007669"/>
    <property type="project" value="InterPro"/>
</dbReference>
<dbReference type="STRING" id="253628.A0A0D2ALY6"/>
<keyword evidence="2" id="KW-0349">Heme</keyword>
<keyword evidence="5" id="KW-1185">Reference proteome</keyword>
<protein>
    <recommendedName>
        <fullName evidence="6">Cytochrome P450</fullName>
    </recommendedName>
</protein>
<dbReference type="VEuPathDB" id="FungiDB:PV09_08317"/>
<keyword evidence="2" id="KW-0408">Iron</keyword>
<dbReference type="GO" id="GO:0016705">
    <property type="term" value="F:oxidoreductase activity, acting on paired donors, with incorporation or reduction of molecular oxygen"/>
    <property type="evidence" value="ECO:0007669"/>
    <property type="project" value="InterPro"/>
</dbReference>
<reference evidence="4 5" key="1">
    <citation type="submission" date="2015-01" db="EMBL/GenBank/DDBJ databases">
        <title>The Genome Sequence of Ochroconis gallopava CBS43764.</title>
        <authorList>
            <consortium name="The Broad Institute Genomics Platform"/>
            <person name="Cuomo C."/>
            <person name="de Hoog S."/>
            <person name="Gorbushina A."/>
            <person name="Stielow B."/>
            <person name="Teixiera M."/>
            <person name="Abouelleil A."/>
            <person name="Chapman S.B."/>
            <person name="Priest M."/>
            <person name="Young S.K."/>
            <person name="Wortman J."/>
            <person name="Nusbaum C."/>
            <person name="Birren B."/>
        </authorList>
    </citation>
    <scope>NUCLEOTIDE SEQUENCE [LARGE SCALE GENOMIC DNA]</scope>
    <source>
        <strain evidence="4 5">CBS 43764</strain>
    </source>
</reference>
<dbReference type="OrthoDB" id="1470350at2759"/>
<keyword evidence="2" id="KW-0479">Metal-binding</keyword>
<dbReference type="GeneID" id="27316290"/>
<dbReference type="PRINTS" id="PR00463">
    <property type="entry name" value="EP450I"/>
</dbReference>
<evidence type="ECO:0000313" key="5">
    <source>
        <dbReference type="Proteomes" id="UP000053259"/>
    </source>
</evidence>
<dbReference type="InterPro" id="IPR050121">
    <property type="entry name" value="Cytochrome_P450_monoxygenase"/>
</dbReference>
<dbReference type="Proteomes" id="UP000053259">
    <property type="component" value="Unassembled WGS sequence"/>
</dbReference>
<dbReference type="SUPFAM" id="SSF48264">
    <property type="entry name" value="Cytochrome P450"/>
    <property type="match status" value="1"/>
</dbReference>
<evidence type="ECO:0000256" key="2">
    <source>
        <dbReference type="PIRSR" id="PIRSR602401-1"/>
    </source>
</evidence>
<evidence type="ECO:0000256" key="3">
    <source>
        <dbReference type="SAM" id="MobiDB-lite"/>
    </source>
</evidence>
<dbReference type="CDD" id="cd11070">
    <property type="entry name" value="CYP56-like"/>
    <property type="match status" value="1"/>
</dbReference>